<gene>
    <name evidence="1" type="ORF">EGN73_00590</name>
</gene>
<protein>
    <submittedName>
        <fullName evidence="1">Uncharacterized protein</fullName>
    </submittedName>
</protein>
<dbReference type="AlphaFoldDB" id="A0A951IPR2"/>
<sequence length="531" mass="60903">MKKLSKIILIAVALFTLSCEQDYSDNTEFKKKEIQINEKEAKITFALALRNAIFNEPELRNLIKEEALKMFNGDYDILYHTFKETLMKSGKSVHETILDYSENREKTNSAIQNLPLLTILVPDLIDFTAFDWDSENELVDIAIDDVNDRKTAITAISSDGEKYEIPRGYQPAYPIIVIKNNERIISSSDTQIKNYNNLGDLVLNLNGESYFITDNNYKTKDINHNYENEAISRIETNSSYFRVGLLSDYSHIINAIESEVEWQRDNIYYGLDASQNITRGPLNRKYMEVITGMRFNFPPADFNFISNSPEDPSPTGNDQMINILPEWTDGYFDFEINVLITTPTGQEKYVRSFSLKPYELFNIKYRIENGGRGRTFRIFEGISEEAPTVSLNIPIEDWNFERYGNTWKFVIIEKDPDIKTTITTTNQTKIGTNFEFGEKVGFKFGATGEITESESFAIETTQSSDLLGEARLHFEDPIFLNYTISNGNWPIGCGGRNSPPCELINTQIITYEPYTVTTGRLHLIVEPIELR</sequence>
<name>A0A951IPR2_9BACT</name>
<keyword evidence="2" id="KW-1185">Reference proteome</keyword>
<evidence type="ECO:0000313" key="2">
    <source>
        <dbReference type="Proteomes" id="UP000727490"/>
    </source>
</evidence>
<dbReference type="EMBL" id="RPHB01000001">
    <property type="protein sequence ID" value="MBW3466310.1"/>
    <property type="molecule type" value="Genomic_DNA"/>
</dbReference>
<organism evidence="1 2">
    <name type="scientific">Arthrospiribacter ruber</name>
    <dbReference type="NCBI Taxonomy" id="2487934"/>
    <lineage>
        <taxon>Bacteria</taxon>
        <taxon>Pseudomonadati</taxon>
        <taxon>Bacteroidota</taxon>
        <taxon>Cytophagia</taxon>
        <taxon>Cytophagales</taxon>
        <taxon>Cyclobacteriaceae</taxon>
        <taxon>Arthrospiribacter</taxon>
    </lineage>
</organism>
<dbReference type="PROSITE" id="PS51257">
    <property type="entry name" value="PROKAR_LIPOPROTEIN"/>
    <property type="match status" value="1"/>
</dbReference>
<proteinExistence type="predicted"/>
<accession>A0A951IPR2</accession>
<dbReference type="Proteomes" id="UP000727490">
    <property type="component" value="Unassembled WGS sequence"/>
</dbReference>
<evidence type="ECO:0000313" key="1">
    <source>
        <dbReference type="EMBL" id="MBW3466310.1"/>
    </source>
</evidence>
<comment type="caution">
    <text evidence="1">The sequence shown here is derived from an EMBL/GenBank/DDBJ whole genome shotgun (WGS) entry which is preliminary data.</text>
</comment>
<reference evidence="1 2" key="1">
    <citation type="journal article" date="2020" name="Syst. Appl. Microbiol.">
        <title>Arthrospiribacter ruber gen. nov., sp. nov., a novel bacterium isolated from Arthrospira cultures.</title>
        <authorList>
            <person name="Waleron M."/>
            <person name="Misztak A."/>
            <person name="Waleron M.M."/>
            <person name="Furmaniak M."/>
            <person name="Mrozik A."/>
            <person name="Waleron K."/>
        </authorList>
    </citation>
    <scope>NUCLEOTIDE SEQUENCE [LARGE SCALE GENOMIC DNA]</scope>
    <source>
        <strain evidence="1 2">DPMB0001</strain>
    </source>
</reference>
<dbReference type="RefSeq" id="WP_219286095.1">
    <property type="nucleotide sequence ID" value="NZ_RPHB01000001.1"/>
</dbReference>